<gene>
    <name evidence="2" type="ORF">METZ01_LOCUS330619</name>
</gene>
<reference evidence="2" key="1">
    <citation type="submission" date="2018-05" db="EMBL/GenBank/DDBJ databases">
        <authorList>
            <person name="Lanie J.A."/>
            <person name="Ng W.-L."/>
            <person name="Kazmierczak K.M."/>
            <person name="Andrzejewski T.M."/>
            <person name="Davidsen T.M."/>
            <person name="Wayne K.J."/>
            <person name="Tettelin H."/>
            <person name="Glass J.I."/>
            <person name="Rusch D."/>
            <person name="Podicherti R."/>
            <person name="Tsui H.-C.T."/>
            <person name="Winkler M.E."/>
        </authorList>
    </citation>
    <scope>NUCLEOTIDE SEQUENCE</scope>
</reference>
<name>A0A382PYL3_9ZZZZ</name>
<evidence type="ECO:0008006" key="3">
    <source>
        <dbReference type="Google" id="ProtNLM"/>
    </source>
</evidence>
<comment type="similarity">
    <text evidence="1">Belongs to the isocitrate lyase/PEP mutase superfamily. PEP mutase family.</text>
</comment>
<dbReference type="PANTHER" id="PTHR42905:SF7">
    <property type="entry name" value="PHOSPHOENOLPYRUVATE PHOSPHOMUTASE"/>
    <property type="match status" value="1"/>
</dbReference>
<dbReference type="Pfam" id="PF13714">
    <property type="entry name" value="PEP_mutase"/>
    <property type="match status" value="1"/>
</dbReference>
<sequence>MTLLNNILPETRRGKLKTLLQKEQILRVLEAHNGLSGIIANNARVEGQSNELSVQREFDAIWESSLTDSASKGHPDIEVVSFDSRLKSINEILAVTHKPMIVDGDTGGDANNFEYMVTKLERAGVSAVIIEDKVFPKRNSLEPG</sequence>
<dbReference type="InterPro" id="IPR015813">
    <property type="entry name" value="Pyrv/PenolPyrv_kinase-like_dom"/>
</dbReference>
<dbReference type="SUPFAM" id="SSF51621">
    <property type="entry name" value="Phosphoenolpyruvate/pyruvate domain"/>
    <property type="match status" value="1"/>
</dbReference>
<evidence type="ECO:0000256" key="1">
    <source>
        <dbReference type="ARBA" id="ARBA00038455"/>
    </source>
</evidence>
<feature type="non-terminal residue" evidence="2">
    <location>
        <position position="144"/>
    </location>
</feature>
<evidence type="ECO:0000313" key="2">
    <source>
        <dbReference type="EMBL" id="SVC77765.1"/>
    </source>
</evidence>
<dbReference type="GO" id="GO:0003824">
    <property type="term" value="F:catalytic activity"/>
    <property type="evidence" value="ECO:0007669"/>
    <property type="project" value="InterPro"/>
</dbReference>
<protein>
    <recommendedName>
        <fullName evidence="3">Phosphoenolpyruvate phosphomutase</fullName>
    </recommendedName>
</protein>
<dbReference type="InterPro" id="IPR040442">
    <property type="entry name" value="Pyrv_kinase-like_dom_sf"/>
</dbReference>
<organism evidence="2">
    <name type="scientific">marine metagenome</name>
    <dbReference type="NCBI Taxonomy" id="408172"/>
    <lineage>
        <taxon>unclassified sequences</taxon>
        <taxon>metagenomes</taxon>
        <taxon>ecological metagenomes</taxon>
    </lineage>
</organism>
<dbReference type="Gene3D" id="3.20.20.60">
    <property type="entry name" value="Phosphoenolpyruvate-binding domains"/>
    <property type="match status" value="1"/>
</dbReference>
<proteinExistence type="inferred from homology"/>
<dbReference type="EMBL" id="UINC01110330">
    <property type="protein sequence ID" value="SVC77765.1"/>
    <property type="molecule type" value="Genomic_DNA"/>
</dbReference>
<dbReference type="AlphaFoldDB" id="A0A382PYL3"/>
<dbReference type="InterPro" id="IPR039556">
    <property type="entry name" value="ICL/PEPM"/>
</dbReference>
<accession>A0A382PYL3</accession>
<dbReference type="PANTHER" id="PTHR42905">
    <property type="entry name" value="PHOSPHOENOLPYRUVATE CARBOXYLASE"/>
    <property type="match status" value="1"/>
</dbReference>
<dbReference type="CDD" id="cd00377">
    <property type="entry name" value="ICL_PEPM"/>
    <property type="match status" value="1"/>
</dbReference>